<dbReference type="GO" id="GO:0030388">
    <property type="term" value="P:fructose 1,6-bisphosphate metabolic process"/>
    <property type="evidence" value="ECO:0007669"/>
    <property type="project" value="TreeGrafter"/>
</dbReference>
<dbReference type="RefSeq" id="WP_154716107.1">
    <property type="nucleotide sequence ID" value="NZ_LT837803.1"/>
</dbReference>
<dbReference type="GO" id="GO:0006002">
    <property type="term" value="P:fructose 6-phosphate metabolic process"/>
    <property type="evidence" value="ECO:0007669"/>
    <property type="project" value="TreeGrafter"/>
</dbReference>
<dbReference type="AlphaFoldDB" id="A0A7Z7HPR5"/>
<comment type="catalytic activity">
    <reaction evidence="1 12">
        <text>beta-D-fructose 1,6-bisphosphate + H2O = beta-D-fructose 6-phosphate + phosphate</text>
        <dbReference type="Rhea" id="RHEA:11064"/>
        <dbReference type="ChEBI" id="CHEBI:15377"/>
        <dbReference type="ChEBI" id="CHEBI:32966"/>
        <dbReference type="ChEBI" id="CHEBI:43474"/>
        <dbReference type="ChEBI" id="CHEBI:57634"/>
        <dbReference type="EC" id="3.1.3.11"/>
    </reaction>
</comment>
<dbReference type="PIRSF" id="PIRSF000904">
    <property type="entry name" value="FBPtase_SBPase"/>
    <property type="match status" value="1"/>
</dbReference>
<dbReference type="PRINTS" id="PR00115">
    <property type="entry name" value="F16BPHPHTASE"/>
</dbReference>
<evidence type="ECO:0000256" key="14">
    <source>
        <dbReference type="SAM" id="MobiDB-lite"/>
    </source>
</evidence>
<feature type="binding site" evidence="12">
    <location>
        <position position="120"/>
    </location>
    <ligand>
        <name>Mg(2+)</name>
        <dbReference type="ChEBI" id="CHEBI:18420"/>
        <label>1</label>
    </ligand>
</feature>
<feature type="binding site" evidence="12">
    <location>
        <position position="121"/>
    </location>
    <ligand>
        <name>Mg(2+)</name>
        <dbReference type="ChEBI" id="CHEBI:18420"/>
        <label>2</label>
    </ligand>
</feature>
<dbReference type="NCBIfam" id="NF006778">
    <property type="entry name" value="PRK09293.1-1"/>
    <property type="match status" value="1"/>
</dbReference>
<dbReference type="EC" id="3.1.3.11" evidence="3 12"/>
<dbReference type="InterPro" id="IPR000146">
    <property type="entry name" value="FBPase_class-1"/>
</dbReference>
<dbReference type="FunFam" id="3.30.540.10:FF:000002">
    <property type="entry name" value="Fructose-1,6-bisphosphatase class 1"/>
    <property type="match status" value="1"/>
</dbReference>
<dbReference type="Gene3D" id="3.30.540.10">
    <property type="entry name" value="Fructose-1,6-Bisphosphatase, subunit A, domain 1"/>
    <property type="match status" value="1"/>
</dbReference>
<evidence type="ECO:0000259" key="16">
    <source>
        <dbReference type="Pfam" id="PF18913"/>
    </source>
</evidence>
<dbReference type="InterPro" id="IPR033391">
    <property type="entry name" value="FBPase_N"/>
</dbReference>
<dbReference type="Gene3D" id="3.40.190.80">
    <property type="match status" value="1"/>
</dbReference>
<evidence type="ECO:0000256" key="8">
    <source>
        <dbReference type="ARBA" id="ARBA00023277"/>
    </source>
</evidence>
<keyword evidence="18" id="KW-1185">Reference proteome</keyword>
<feature type="binding site" evidence="12">
    <location>
        <position position="118"/>
    </location>
    <ligand>
        <name>Mg(2+)</name>
        <dbReference type="ChEBI" id="CHEBI:18420"/>
        <label>2</label>
    </ligand>
</feature>
<dbReference type="Proteomes" id="UP000242886">
    <property type="component" value="Chromosome SDENCHOL"/>
</dbReference>
<dbReference type="Pfam" id="PF18913">
    <property type="entry name" value="FBPase_C"/>
    <property type="match status" value="1"/>
</dbReference>
<comment type="pathway">
    <text evidence="9">Carbohydrate biosynthesis.</text>
</comment>
<gene>
    <name evidence="12 17" type="primary">fbp</name>
    <name evidence="17" type="ORF">SDENCHOL_10813</name>
</gene>
<dbReference type="NCBIfam" id="NF006780">
    <property type="entry name" value="PRK09293.1-4"/>
    <property type="match status" value="1"/>
</dbReference>
<evidence type="ECO:0000256" key="7">
    <source>
        <dbReference type="ARBA" id="ARBA00022842"/>
    </source>
</evidence>
<dbReference type="GO" id="GO:0006094">
    <property type="term" value="P:gluconeogenesis"/>
    <property type="evidence" value="ECO:0007669"/>
    <property type="project" value="UniProtKB-UniRule"/>
</dbReference>
<evidence type="ECO:0000256" key="10">
    <source>
        <dbReference type="ARBA" id="ARBA00072069"/>
    </source>
</evidence>
<feature type="binding site" evidence="12">
    <location>
        <position position="213"/>
    </location>
    <ligand>
        <name>substrate</name>
    </ligand>
</feature>
<dbReference type="GO" id="GO:0006000">
    <property type="term" value="P:fructose metabolic process"/>
    <property type="evidence" value="ECO:0007669"/>
    <property type="project" value="TreeGrafter"/>
</dbReference>
<comment type="subunit">
    <text evidence="12">Homotetramer.</text>
</comment>
<evidence type="ECO:0000313" key="17">
    <source>
        <dbReference type="EMBL" id="SMB23302.1"/>
    </source>
</evidence>
<comment type="cofactor">
    <cofactor evidence="12">
        <name>Mg(2+)</name>
        <dbReference type="ChEBI" id="CHEBI:18420"/>
    </cofactor>
    <text evidence="12">Binds 2 magnesium ions per subunit.</text>
</comment>
<evidence type="ECO:0000256" key="13">
    <source>
        <dbReference type="RuleBase" id="RU000508"/>
    </source>
</evidence>
<feature type="region of interest" description="Disordered" evidence="14">
    <location>
        <begin position="340"/>
        <end position="370"/>
    </location>
</feature>
<dbReference type="InterPro" id="IPR044015">
    <property type="entry name" value="FBPase_C_dom"/>
</dbReference>
<comment type="subcellular location">
    <subcellularLocation>
        <location evidence="12">Cytoplasm</location>
    </subcellularLocation>
</comment>
<feature type="binding site" evidence="12">
    <location>
        <position position="118"/>
    </location>
    <ligand>
        <name>Mg(2+)</name>
        <dbReference type="ChEBI" id="CHEBI:18420"/>
        <label>1</label>
    </ligand>
</feature>
<dbReference type="EMBL" id="LT837803">
    <property type="protein sequence ID" value="SMB23302.1"/>
    <property type="molecule type" value="Genomic_DNA"/>
</dbReference>
<evidence type="ECO:0000256" key="5">
    <source>
        <dbReference type="ARBA" id="ARBA00022723"/>
    </source>
</evidence>
<comment type="caution">
    <text evidence="12">Lacks conserved residue(s) required for the propagation of feature annotation.</text>
</comment>
<name>A0A7Z7HPR5_9PROT</name>
<feature type="compositionally biased region" description="Polar residues" evidence="14">
    <location>
        <begin position="358"/>
        <end position="370"/>
    </location>
</feature>
<keyword evidence="6 12" id="KW-0378">Hydrolase</keyword>
<feature type="domain" description="Fructose-1-6-bisphosphatase class I N-terminal" evidence="15">
    <location>
        <begin position="6"/>
        <end position="199"/>
    </location>
</feature>
<dbReference type="HAMAP" id="MF_01855">
    <property type="entry name" value="FBPase_class1"/>
    <property type="match status" value="1"/>
</dbReference>
<feature type="domain" description="Fructose-1-6-bisphosphatase class 1 C-terminal" evidence="16">
    <location>
        <begin position="203"/>
        <end position="336"/>
    </location>
</feature>
<dbReference type="GO" id="GO:0000287">
    <property type="term" value="F:magnesium ion binding"/>
    <property type="evidence" value="ECO:0007669"/>
    <property type="project" value="UniProtKB-UniRule"/>
</dbReference>
<dbReference type="SUPFAM" id="SSF56655">
    <property type="entry name" value="Carbohydrate phosphatase"/>
    <property type="match status" value="1"/>
</dbReference>
<keyword evidence="4 12" id="KW-0963">Cytoplasm</keyword>
<dbReference type="NCBIfam" id="NF006779">
    <property type="entry name" value="PRK09293.1-3"/>
    <property type="match status" value="1"/>
</dbReference>
<keyword evidence="7 12" id="KW-0460">Magnesium</keyword>
<reference evidence="17" key="1">
    <citation type="submission" date="2017-03" db="EMBL/GenBank/DDBJ databases">
        <authorList>
            <consortium name="AG Boll"/>
        </authorList>
    </citation>
    <scope>NUCLEOTIDE SEQUENCE [LARGE SCALE GENOMIC DNA]</scope>
    <source>
        <strain evidence="17">Chol</strain>
    </source>
</reference>
<proteinExistence type="inferred from homology"/>
<dbReference type="GO" id="GO:0005986">
    <property type="term" value="P:sucrose biosynthetic process"/>
    <property type="evidence" value="ECO:0007669"/>
    <property type="project" value="TreeGrafter"/>
</dbReference>
<evidence type="ECO:0000256" key="11">
    <source>
        <dbReference type="ARBA" id="ARBA00081210"/>
    </source>
</evidence>
<accession>A0A7Z7HPR5</accession>
<dbReference type="Pfam" id="PF00316">
    <property type="entry name" value="FBPase"/>
    <property type="match status" value="1"/>
</dbReference>
<dbReference type="FunFam" id="3.40.190.80:FF:000011">
    <property type="entry name" value="Fructose-1,6-bisphosphatase class 1"/>
    <property type="match status" value="1"/>
</dbReference>
<dbReference type="GO" id="GO:0005829">
    <property type="term" value="C:cytosol"/>
    <property type="evidence" value="ECO:0007669"/>
    <property type="project" value="TreeGrafter"/>
</dbReference>
<evidence type="ECO:0000259" key="15">
    <source>
        <dbReference type="Pfam" id="PF00316"/>
    </source>
</evidence>
<evidence type="ECO:0000256" key="12">
    <source>
        <dbReference type="HAMAP-Rule" id="MF_01855"/>
    </source>
</evidence>
<feature type="binding site" evidence="12">
    <location>
        <position position="96"/>
    </location>
    <ligand>
        <name>Mg(2+)</name>
        <dbReference type="ChEBI" id="CHEBI:18420"/>
        <label>1</label>
    </ligand>
</feature>
<feature type="binding site" evidence="12">
    <location>
        <begin position="121"/>
        <end position="124"/>
    </location>
    <ligand>
        <name>substrate</name>
    </ligand>
</feature>
<keyword evidence="5 12" id="KW-0479">Metal-binding</keyword>
<evidence type="ECO:0000256" key="2">
    <source>
        <dbReference type="ARBA" id="ARBA00010941"/>
    </source>
</evidence>
<protein>
    <recommendedName>
        <fullName evidence="10 12">Fructose-1,6-bisphosphatase class 1</fullName>
        <shortName evidence="12">FBPase class 1</shortName>
        <ecNumber evidence="3 12">3.1.3.11</ecNumber>
    </recommendedName>
    <alternativeName>
        <fullName evidence="11 12">D-fructose-1,6-bisphosphate 1-phosphohydrolase class 1</fullName>
    </alternativeName>
</protein>
<feature type="binding site" evidence="12">
    <location>
        <position position="285"/>
    </location>
    <ligand>
        <name>Mg(2+)</name>
        <dbReference type="ChEBI" id="CHEBI:18420"/>
        <label>2</label>
    </ligand>
</feature>
<sequence>MPDRHKTLTRYIIEQDHLHPGVSGDFSGLLSSLATAVKIIANQVQRGALVGALGNAAQGNAVNVQGEVQKKLDVISNDVMLHENEWSGHIAGMASEEMEDIYQIPDRFQRGKYLLIFDPLDGSSNIDVNVTVGTIFSILRTKHPGEQPTLEDFLQPGTQQVCAGFALYGPSTMLVLTTGNGVDCFTLDRDVGDFILTHPQMHIPEDTREFAINTSNERFWEPPVRRCIGEYLAGKTGPRGKDYNMRWVASLVADTFRILTRGGVFLYPRDSKDPNKPSRLRLMYEANPISFIVEQAGGMAITGRGRVMELQPESLHQRAPFIFGSKNEVERILRYHAEFDQGNQGGGNGSDSGFDSPLFSSRSLFRNDAQ</sequence>
<evidence type="ECO:0000256" key="6">
    <source>
        <dbReference type="ARBA" id="ARBA00022801"/>
    </source>
</evidence>
<dbReference type="PIRSF" id="PIRSF500210">
    <property type="entry name" value="FBPtase"/>
    <property type="match status" value="1"/>
</dbReference>
<evidence type="ECO:0000256" key="9">
    <source>
        <dbReference type="ARBA" id="ARBA00024331"/>
    </source>
</evidence>
<dbReference type="InterPro" id="IPR028343">
    <property type="entry name" value="FBPtase"/>
</dbReference>
<evidence type="ECO:0000256" key="4">
    <source>
        <dbReference type="ARBA" id="ARBA00022490"/>
    </source>
</evidence>
<dbReference type="GO" id="GO:0042132">
    <property type="term" value="F:fructose 1,6-bisphosphate 1-phosphatase activity"/>
    <property type="evidence" value="ECO:0007669"/>
    <property type="project" value="UniProtKB-UniRule"/>
</dbReference>
<comment type="similarity">
    <text evidence="2 12 13">Belongs to the FBPase class 1 family.</text>
</comment>
<evidence type="ECO:0000313" key="18">
    <source>
        <dbReference type="Proteomes" id="UP000242886"/>
    </source>
</evidence>
<keyword evidence="8 12" id="KW-0119">Carbohydrate metabolism</keyword>
<dbReference type="CDD" id="cd00354">
    <property type="entry name" value="FBPase"/>
    <property type="match status" value="1"/>
</dbReference>
<organism evidence="17 18">
    <name type="scientific">Sterolibacterium denitrificans</name>
    <dbReference type="NCBI Taxonomy" id="157592"/>
    <lineage>
        <taxon>Bacteria</taxon>
        <taxon>Pseudomonadati</taxon>
        <taxon>Pseudomonadota</taxon>
        <taxon>Betaproteobacteria</taxon>
        <taxon>Nitrosomonadales</taxon>
        <taxon>Sterolibacteriaceae</taxon>
        <taxon>Sterolibacterium</taxon>
    </lineage>
</organism>
<evidence type="ECO:0000256" key="1">
    <source>
        <dbReference type="ARBA" id="ARBA00001273"/>
    </source>
</evidence>
<evidence type="ECO:0000256" key="3">
    <source>
        <dbReference type="ARBA" id="ARBA00013093"/>
    </source>
</evidence>
<dbReference type="PANTHER" id="PTHR11556">
    <property type="entry name" value="FRUCTOSE-1,6-BISPHOSPHATASE-RELATED"/>
    <property type="match status" value="1"/>
</dbReference>
<dbReference type="PANTHER" id="PTHR11556:SF35">
    <property type="entry name" value="SEDOHEPTULOSE-1,7-BISPHOSPHATASE, CHLOROPLASTIC"/>
    <property type="match status" value="1"/>
</dbReference>